<dbReference type="EMBL" id="CP015230">
    <property type="protein sequence ID" value="ANP40926.1"/>
    <property type="molecule type" value="Genomic_DNA"/>
</dbReference>
<name>A0A1B1A324_9RHOB</name>
<dbReference type="STRING" id="1265309.K529_009150"/>
<gene>
    <name evidence="1" type="ORF">K529_009150</name>
</gene>
<evidence type="ECO:0000313" key="1">
    <source>
        <dbReference type="EMBL" id="ANP40926.1"/>
    </source>
</evidence>
<protein>
    <recommendedName>
        <fullName evidence="3">DUF1428 domain-containing protein</fullName>
    </recommendedName>
</protein>
<reference evidence="1 2" key="1">
    <citation type="journal article" date="2016" name="ISME J.">
        <title>Global occurrence and heterogeneity of the Roseobacter-clade species Ruegeria mobilis.</title>
        <authorList>
            <person name="Sonnenschein E."/>
            <person name="Gram L."/>
        </authorList>
    </citation>
    <scope>NUCLEOTIDE SEQUENCE [LARGE SCALE GENOMIC DNA]</scope>
    <source>
        <strain evidence="1 2">F1926</strain>
    </source>
</reference>
<dbReference type="Gene3D" id="3.30.70.100">
    <property type="match status" value="2"/>
</dbReference>
<dbReference type="OrthoDB" id="9792392at2"/>
<dbReference type="InterPro" id="IPR009874">
    <property type="entry name" value="DUF1428"/>
</dbReference>
<dbReference type="InterPro" id="IPR011008">
    <property type="entry name" value="Dimeric_a/b-barrel"/>
</dbReference>
<accession>A0A1B1A324</accession>
<organism evidence="1 2">
    <name type="scientific">Tritonibacter mobilis F1926</name>
    <dbReference type="NCBI Taxonomy" id="1265309"/>
    <lineage>
        <taxon>Bacteria</taxon>
        <taxon>Pseudomonadati</taxon>
        <taxon>Pseudomonadota</taxon>
        <taxon>Alphaproteobacteria</taxon>
        <taxon>Rhodobacterales</taxon>
        <taxon>Paracoccaceae</taxon>
        <taxon>Tritonibacter</taxon>
    </lineage>
</organism>
<dbReference type="Pfam" id="PF07237">
    <property type="entry name" value="DUF1428"/>
    <property type="match status" value="2"/>
</dbReference>
<dbReference type="KEGG" id="rmb:K529_009150"/>
<evidence type="ECO:0008006" key="3">
    <source>
        <dbReference type="Google" id="ProtNLM"/>
    </source>
</evidence>
<proteinExistence type="predicted"/>
<sequence>MSYYTGALVAVPTANKDKYREHAKAAWPLFRSYGALRMVETWGSEVPTGKVTDFYQAVAAQDDETVVFSWMEWPDKATADASWQKMENDPAMKDLPEMPFDGSRMIFGGFSPLFAAGDTPDTGYYQGFLLAVPEANKSQYEAMIEPIWQMFHSGGASSITEVWGTDIPKGQRTDFFRATKAQDGEVPVIGWTTWPDRETYLNAIKMMDEDKDNPDIPEMPFDGMRMMWGGFEPLLDYRAET</sequence>
<dbReference type="Proteomes" id="UP000013243">
    <property type="component" value="Chromosome"/>
</dbReference>
<dbReference type="RefSeq" id="WP_005622860.1">
    <property type="nucleotide sequence ID" value="NZ_CP015230.1"/>
</dbReference>
<dbReference type="SUPFAM" id="SSF54909">
    <property type="entry name" value="Dimeric alpha+beta barrel"/>
    <property type="match status" value="2"/>
</dbReference>
<dbReference type="AlphaFoldDB" id="A0A1B1A324"/>
<dbReference type="GeneID" id="28249996"/>
<evidence type="ECO:0000313" key="2">
    <source>
        <dbReference type="Proteomes" id="UP000013243"/>
    </source>
</evidence>